<accession>A0A0A6FRP5</accession>
<name>A0A0A6FRP5_9PSED</name>
<dbReference type="OrthoDB" id="7202514at2"/>
<dbReference type="EMBL" id="JSFK01000001">
    <property type="protein sequence ID" value="KHA75306.1"/>
    <property type="molecule type" value="Genomic_DNA"/>
</dbReference>
<sequence length="244" mass="26488">MTMKSGWIGCAALCGWLLAGQALADCTPLAVSGNWDFGQCKDWPAYPGLTISLLLKFEPDPVDTDDDKIGSYDLGLSVLSAGDPTPIATYHQPVAFFSDAFALDSVQIDTARYKLTPELRAFGIRANFKGSSRVNPLDETVLSLYVKEGSKLRPVLDRLVVYRFSGEWDGNCAGERATTVRTIEMGKTSSHGFADLVVKSVTTGLVGEGSPDNCEMKTTNDKPLLTTLRYDGKAYVLPQEFKGL</sequence>
<keyword evidence="1" id="KW-0732">Signal</keyword>
<feature type="signal peptide" evidence="1">
    <location>
        <begin position="1"/>
        <end position="24"/>
    </location>
</feature>
<dbReference type="PATRIC" id="fig|587753.9.peg.661"/>
<protein>
    <submittedName>
        <fullName evidence="2">Uncharacterized protein</fullName>
    </submittedName>
</protein>
<evidence type="ECO:0000313" key="2">
    <source>
        <dbReference type="EMBL" id="KHA75306.1"/>
    </source>
</evidence>
<dbReference type="AlphaFoldDB" id="A0A0A6FRP5"/>
<comment type="caution">
    <text evidence="2">The sequence shown here is derived from an EMBL/GenBank/DDBJ whole genome shotgun (WGS) entry which is preliminary data.</text>
</comment>
<reference evidence="2 3" key="1">
    <citation type="submission" date="2014-10" db="EMBL/GenBank/DDBJ databases">
        <title>Draft genome sequence of Pseudomonas chlororaphis EA105.</title>
        <authorList>
            <person name="McCully L.M."/>
            <person name="Bitzer A.S."/>
            <person name="Spence C."/>
            <person name="Bais H."/>
            <person name="Silby M.W."/>
        </authorList>
    </citation>
    <scope>NUCLEOTIDE SEQUENCE [LARGE SCALE GENOMIC DNA]</scope>
    <source>
        <strain evidence="2 3">EA105</strain>
    </source>
</reference>
<feature type="chain" id="PRO_5002014265" evidence="1">
    <location>
        <begin position="25"/>
        <end position="244"/>
    </location>
</feature>
<gene>
    <name evidence="2" type="ORF">NZ35_03230</name>
</gene>
<dbReference type="Proteomes" id="UP000030564">
    <property type="component" value="Unassembled WGS sequence"/>
</dbReference>
<evidence type="ECO:0000256" key="1">
    <source>
        <dbReference type="SAM" id="SignalP"/>
    </source>
</evidence>
<proteinExistence type="predicted"/>
<evidence type="ECO:0000313" key="3">
    <source>
        <dbReference type="Proteomes" id="UP000030564"/>
    </source>
</evidence>
<organism evidence="2 3">
    <name type="scientific">Pseudomonas chlororaphis</name>
    <dbReference type="NCBI Taxonomy" id="587753"/>
    <lineage>
        <taxon>Bacteria</taxon>
        <taxon>Pseudomonadati</taxon>
        <taxon>Pseudomonadota</taxon>
        <taxon>Gammaproteobacteria</taxon>
        <taxon>Pseudomonadales</taxon>
        <taxon>Pseudomonadaceae</taxon>
        <taxon>Pseudomonas</taxon>
    </lineage>
</organism>